<evidence type="ECO:0008006" key="4">
    <source>
        <dbReference type="Google" id="ProtNLM"/>
    </source>
</evidence>
<proteinExistence type="predicted"/>
<evidence type="ECO:0000256" key="1">
    <source>
        <dbReference type="SAM" id="Phobius"/>
    </source>
</evidence>
<keyword evidence="1" id="KW-0472">Membrane</keyword>
<gene>
    <name evidence="2" type="ORF">HLB29_04170</name>
</gene>
<name>A0ABR6TLL1_9FIRM</name>
<keyword evidence="1" id="KW-0812">Transmembrane</keyword>
<dbReference type="PANTHER" id="PTHR37814">
    <property type="entry name" value="CONSERVED MEMBRANE PROTEIN"/>
    <property type="match status" value="1"/>
</dbReference>
<dbReference type="InterPro" id="IPR038728">
    <property type="entry name" value="YkvI-like"/>
</dbReference>
<dbReference type="Proteomes" id="UP000713904">
    <property type="component" value="Unassembled WGS sequence"/>
</dbReference>
<feature type="transmembrane region" description="Helical" evidence="1">
    <location>
        <begin position="344"/>
        <end position="362"/>
    </location>
</feature>
<feature type="transmembrane region" description="Helical" evidence="1">
    <location>
        <begin position="20"/>
        <end position="46"/>
    </location>
</feature>
<feature type="transmembrane region" description="Helical" evidence="1">
    <location>
        <begin position="52"/>
        <end position="75"/>
    </location>
</feature>
<dbReference type="PANTHER" id="PTHR37814:SF1">
    <property type="entry name" value="MEMBRANE PROTEIN"/>
    <property type="match status" value="1"/>
</dbReference>
<feature type="transmembrane region" description="Helical" evidence="1">
    <location>
        <begin position="238"/>
        <end position="262"/>
    </location>
</feature>
<evidence type="ECO:0000313" key="2">
    <source>
        <dbReference type="EMBL" id="MBC2575876.1"/>
    </source>
</evidence>
<comment type="caution">
    <text evidence="2">The sequence shown here is derived from an EMBL/GenBank/DDBJ whole genome shotgun (WGS) entry which is preliminary data.</text>
</comment>
<feature type="transmembrane region" description="Helical" evidence="1">
    <location>
        <begin position="204"/>
        <end position="226"/>
    </location>
</feature>
<dbReference type="RefSeq" id="WP_185623896.1">
    <property type="nucleotide sequence ID" value="NZ_JABGBW010000002.1"/>
</dbReference>
<protein>
    <recommendedName>
        <fullName evidence="4">Membrane protein YkvI</fullName>
    </recommendedName>
</protein>
<reference evidence="2 3" key="1">
    <citation type="submission" date="2020-05" db="EMBL/GenBank/DDBJ databases">
        <title>Draft genome of xy-202 and genomic insight in genome of the genus Peptostreptococcus.</title>
        <authorList>
            <person name="Zhang Z."/>
        </authorList>
    </citation>
    <scope>NUCLEOTIDE SEQUENCE [LARGE SCALE GENOMIC DNA]</scope>
    <source>
        <strain evidence="2 3">DSM 27025</strain>
    </source>
</reference>
<accession>A0ABR6TLL1</accession>
<feature type="transmembrane region" description="Helical" evidence="1">
    <location>
        <begin position="318"/>
        <end position="338"/>
    </location>
</feature>
<evidence type="ECO:0000313" key="3">
    <source>
        <dbReference type="Proteomes" id="UP000713904"/>
    </source>
</evidence>
<feature type="transmembrane region" description="Helical" evidence="1">
    <location>
        <begin position="155"/>
        <end position="175"/>
    </location>
</feature>
<feature type="transmembrane region" description="Helical" evidence="1">
    <location>
        <begin position="282"/>
        <end position="306"/>
    </location>
</feature>
<feature type="transmembrane region" description="Helical" evidence="1">
    <location>
        <begin position="127"/>
        <end position="148"/>
    </location>
</feature>
<dbReference type="EMBL" id="JABGBW010000002">
    <property type="protein sequence ID" value="MBC2575876.1"/>
    <property type="molecule type" value="Genomic_DNA"/>
</dbReference>
<feature type="transmembrane region" description="Helical" evidence="1">
    <location>
        <begin position="96"/>
        <end position="121"/>
    </location>
</feature>
<keyword evidence="1" id="KW-1133">Transmembrane helix</keyword>
<sequence length="370" mass="40085">MKKSNELVKADELVKSGKVLNYAGAFIALLIGSGFATGQEILQYFAAWGYKGMLGVIVCFILLAYVGVSFISAGYNNKFDTPNDIYRYYCGNKLGTFYDLFSVFFIFLSYTVMIGGAGATAAQHYEISPYVGGILMAIFVVITVIFGLNRIVEIIGNIGPAIVVIAILVGTVSIFRNLDGASTASDVVSELVKNKEIKVASNNWLLAAGSYVGFCMLWLAAFLGQIGSNANSDKEGKLGAFFGATGFSVAVLLMSLGIFFSISKLKGSQIPTLILAGEIHSQLANIFSIIILLGIYTTSVPLLWSVVARFSKEKTDKFRVLTIVLGAIGAFVGLILRFDVLVNYVYVLNGYVGLILLFIMILRSIQWRII</sequence>
<keyword evidence="3" id="KW-1185">Reference proteome</keyword>
<organism evidence="2 3">
    <name type="scientific">Peptostreptococcus canis</name>
    <dbReference type="NCBI Taxonomy" id="1159213"/>
    <lineage>
        <taxon>Bacteria</taxon>
        <taxon>Bacillati</taxon>
        <taxon>Bacillota</taxon>
        <taxon>Clostridia</taxon>
        <taxon>Peptostreptococcales</taxon>
        <taxon>Peptostreptococcaceae</taxon>
        <taxon>Peptostreptococcus</taxon>
    </lineage>
</organism>